<evidence type="ECO:0000313" key="2">
    <source>
        <dbReference type="Proteomes" id="UP000325780"/>
    </source>
</evidence>
<protein>
    <submittedName>
        <fullName evidence="1">Uncharacterized protein</fullName>
    </submittedName>
</protein>
<organism evidence="1 2">
    <name type="scientific">Aspergillus avenaceus</name>
    <dbReference type="NCBI Taxonomy" id="36643"/>
    <lineage>
        <taxon>Eukaryota</taxon>
        <taxon>Fungi</taxon>
        <taxon>Dikarya</taxon>
        <taxon>Ascomycota</taxon>
        <taxon>Pezizomycotina</taxon>
        <taxon>Eurotiomycetes</taxon>
        <taxon>Eurotiomycetidae</taxon>
        <taxon>Eurotiales</taxon>
        <taxon>Aspergillaceae</taxon>
        <taxon>Aspergillus</taxon>
        <taxon>Aspergillus subgen. Circumdati</taxon>
    </lineage>
</organism>
<accession>A0A5N6U8G5</accession>
<dbReference type="Proteomes" id="UP000325780">
    <property type="component" value="Unassembled WGS sequence"/>
</dbReference>
<sequence>MPHDWFLALNKLQPPTIPKDGIGPCTGPLCPGHILTNPHNLSSVINATTLKATRPDMPIWHAKYTDFPWAAEHIRAHWRATPGLVAYAKRNLARNLVEDSVKLATKVKRLDVYTMAPTVDYVQECMGDCSVVEFLAKQGGRWGPPALLMVTGIVVLRDGGTMVEAVRRFRCSRLYGTGPDIYHPCVRPWPLMDTVLAVRFAKLRFDGLQWIARPVTEGGSFSLPGESKEDVRLVEAMRKLSIEDPWLRIDGLICAGLLDMGNE</sequence>
<dbReference type="EMBL" id="ML742026">
    <property type="protein sequence ID" value="KAE8154908.1"/>
    <property type="molecule type" value="Genomic_DNA"/>
</dbReference>
<dbReference type="AlphaFoldDB" id="A0A5N6U8G5"/>
<proteinExistence type="predicted"/>
<reference evidence="1 2" key="1">
    <citation type="submission" date="2019-04" db="EMBL/GenBank/DDBJ databases">
        <title>Friends and foes A comparative genomics study of 23 Aspergillus species from section Flavi.</title>
        <authorList>
            <consortium name="DOE Joint Genome Institute"/>
            <person name="Kjaerbolling I."/>
            <person name="Vesth T."/>
            <person name="Frisvad J.C."/>
            <person name="Nybo J.L."/>
            <person name="Theobald S."/>
            <person name="Kildgaard S."/>
            <person name="Isbrandt T."/>
            <person name="Kuo A."/>
            <person name="Sato A."/>
            <person name="Lyhne E.K."/>
            <person name="Kogle M.E."/>
            <person name="Wiebenga A."/>
            <person name="Kun R.S."/>
            <person name="Lubbers R.J."/>
            <person name="Makela M.R."/>
            <person name="Barry K."/>
            <person name="Chovatia M."/>
            <person name="Clum A."/>
            <person name="Daum C."/>
            <person name="Haridas S."/>
            <person name="He G."/>
            <person name="LaButti K."/>
            <person name="Lipzen A."/>
            <person name="Mondo S."/>
            <person name="Riley R."/>
            <person name="Salamov A."/>
            <person name="Simmons B.A."/>
            <person name="Magnuson J.K."/>
            <person name="Henrissat B."/>
            <person name="Mortensen U.H."/>
            <person name="Larsen T.O."/>
            <person name="Devries R.P."/>
            <person name="Grigoriev I.V."/>
            <person name="Machida M."/>
            <person name="Baker S.E."/>
            <person name="Andersen M.R."/>
        </authorList>
    </citation>
    <scope>NUCLEOTIDE SEQUENCE [LARGE SCALE GENOMIC DNA]</scope>
    <source>
        <strain evidence="1 2">IBT 18842</strain>
    </source>
</reference>
<keyword evidence="2" id="KW-1185">Reference proteome</keyword>
<evidence type="ECO:0000313" key="1">
    <source>
        <dbReference type="EMBL" id="KAE8154908.1"/>
    </source>
</evidence>
<gene>
    <name evidence="1" type="ORF">BDV25DRAFT_135551</name>
</gene>
<name>A0A5N6U8G5_ASPAV</name>